<sequence>MKNLVLAVALATVLFTVSMGARAASSNELAEIRQQLEALIQRVDKLEQENNALKAENENLKATDEKLQAQSEYLKAEARGLRKETAQQAVEVGKVKGADWASKVAITGDLRYRYEAISDETLNSSGLQTADRYRDRIRARLNATVEATDSITLGIGMATAENGDPRSSNQSLNDVFSRKSLDLDLAYFDWEFSQWGHLIGGKMKQPFVKPGQSLFWDNDINPEGLAVNFKSGMWFGTAYNYWINEESGPENTRTADTLLYGLQIGTRLPLGASSLMLAAHYYDLSAGQGRAPFFADNPNGNSVTADNELIYDYQVVNLSAEYSAMLGELPMQLWADVAQNQDPDELDTAWSAGVLFGKASNYRTWELGTFYQVIEKDALFAQLIDSDFAAGVSDAEGWVLRAGYAPVRNSLINATYFLNKRNVDAPNRAGQRDVDYQRLQLDFSVKF</sequence>
<gene>
    <name evidence="3" type="ORF">JM946_09830</name>
</gene>
<feature type="chain" id="PRO_5047211176" evidence="2">
    <location>
        <begin position="24"/>
        <end position="447"/>
    </location>
</feature>
<keyword evidence="2" id="KW-0732">Signal</keyword>
<evidence type="ECO:0000313" key="3">
    <source>
        <dbReference type="EMBL" id="MBM0105050.1"/>
    </source>
</evidence>
<dbReference type="RefSeq" id="WP_203167117.1">
    <property type="nucleotide sequence ID" value="NZ_JAEVLS010000002.1"/>
</dbReference>
<keyword evidence="1" id="KW-0175">Coiled coil</keyword>
<organism evidence="3 4">
    <name type="scientific">Steroidobacter gossypii</name>
    <dbReference type="NCBI Taxonomy" id="2805490"/>
    <lineage>
        <taxon>Bacteria</taxon>
        <taxon>Pseudomonadati</taxon>
        <taxon>Pseudomonadota</taxon>
        <taxon>Gammaproteobacteria</taxon>
        <taxon>Steroidobacterales</taxon>
        <taxon>Steroidobacteraceae</taxon>
        <taxon>Steroidobacter</taxon>
    </lineage>
</organism>
<name>A0ABS1WVP8_9GAMM</name>
<proteinExistence type="predicted"/>
<feature type="signal peptide" evidence="2">
    <location>
        <begin position="1"/>
        <end position="23"/>
    </location>
</feature>
<evidence type="ECO:0000313" key="4">
    <source>
        <dbReference type="Proteomes" id="UP000661077"/>
    </source>
</evidence>
<dbReference type="Pfam" id="PF16930">
    <property type="entry name" value="Porin_5"/>
    <property type="match status" value="2"/>
</dbReference>
<dbReference type="SUPFAM" id="SSF56935">
    <property type="entry name" value="Porins"/>
    <property type="match status" value="1"/>
</dbReference>
<protein>
    <submittedName>
        <fullName evidence="3">Porin</fullName>
    </submittedName>
</protein>
<evidence type="ECO:0000256" key="2">
    <source>
        <dbReference type="SAM" id="SignalP"/>
    </source>
</evidence>
<evidence type="ECO:0000256" key="1">
    <source>
        <dbReference type="SAM" id="Coils"/>
    </source>
</evidence>
<keyword evidence="4" id="KW-1185">Reference proteome</keyword>
<dbReference type="Proteomes" id="UP000661077">
    <property type="component" value="Unassembled WGS sequence"/>
</dbReference>
<accession>A0ABS1WVP8</accession>
<comment type="caution">
    <text evidence="3">The sequence shown here is derived from an EMBL/GenBank/DDBJ whole genome shotgun (WGS) entry which is preliminary data.</text>
</comment>
<reference evidence="3 4" key="1">
    <citation type="journal article" date="2021" name="Int. J. Syst. Evol. Microbiol.">
        <title>Steroidobacter gossypii sp. nov., isolated from soil of cotton cropping field.</title>
        <authorList>
            <person name="Huang R."/>
            <person name="Yang S."/>
            <person name="Zhen C."/>
            <person name="Liu W."/>
        </authorList>
    </citation>
    <scope>NUCLEOTIDE SEQUENCE [LARGE SCALE GENOMIC DNA]</scope>
    <source>
        <strain evidence="3 4">S1-65</strain>
    </source>
</reference>
<dbReference type="InterPro" id="IPR032638">
    <property type="entry name" value="Porin_5"/>
</dbReference>
<dbReference type="EMBL" id="JAEVLS010000002">
    <property type="protein sequence ID" value="MBM0105050.1"/>
    <property type="molecule type" value="Genomic_DNA"/>
</dbReference>
<feature type="coiled-coil region" evidence="1">
    <location>
        <begin position="22"/>
        <end position="77"/>
    </location>
</feature>